<sequence>MIREMEHLSYEERLRQLGFFNLEKKRLQRDLVAALQYLKVKMKRAYLQGPVVVGQWIIRLQIRIGHKVHCKNISKGTSNLLKSLYKTVYFNIVKWLHLPVKTPTQSLAHSPLLRDRMKTEGRIYSLVLSYDADHFALFLGYPSYDDTKLCGAVSMLEGSDASQRHLDRPERWDFANLMKFKRAKCKGLHLGQGNHKHKHELGREWVQNNPEEDWGMLQDVGGCWGVLVDERWT</sequence>
<comment type="caution">
    <text evidence="1">The sequence shown here is derived from an EMBL/GenBank/DDBJ whole genome shotgun (WGS) entry which is preliminary data.</text>
</comment>
<name>A0ABQ9D7F9_9PASS</name>
<evidence type="ECO:0000313" key="1">
    <source>
        <dbReference type="EMBL" id="KAJ7413988.1"/>
    </source>
</evidence>
<reference evidence="1" key="1">
    <citation type="submission" date="2019-10" db="EMBL/GenBank/DDBJ databases">
        <authorList>
            <person name="Soares A.E.R."/>
            <person name="Aleixo A."/>
            <person name="Schneider P."/>
            <person name="Miyaki C.Y."/>
            <person name="Schneider M.P."/>
            <person name="Mello C."/>
            <person name="Vasconcelos A.T.R."/>
        </authorList>
    </citation>
    <scope>NUCLEOTIDE SEQUENCE</scope>
    <source>
        <tissue evidence="1">Muscle</tissue>
    </source>
</reference>
<accession>A0ABQ9D7F9</accession>
<gene>
    <name evidence="1" type="ORF">WISP_87144</name>
</gene>
<protein>
    <submittedName>
        <fullName evidence="1">Uncharacterized protein</fullName>
    </submittedName>
</protein>
<dbReference type="Proteomes" id="UP001145742">
    <property type="component" value="Unassembled WGS sequence"/>
</dbReference>
<organism evidence="1 2">
    <name type="scientific">Willisornis vidua</name>
    <name type="common">Xingu scale-backed antbird</name>
    <dbReference type="NCBI Taxonomy" id="1566151"/>
    <lineage>
        <taxon>Eukaryota</taxon>
        <taxon>Metazoa</taxon>
        <taxon>Chordata</taxon>
        <taxon>Craniata</taxon>
        <taxon>Vertebrata</taxon>
        <taxon>Euteleostomi</taxon>
        <taxon>Archelosauria</taxon>
        <taxon>Archosauria</taxon>
        <taxon>Dinosauria</taxon>
        <taxon>Saurischia</taxon>
        <taxon>Theropoda</taxon>
        <taxon>Coelurosauria</taxon>
        <taxon>Aves</taxon>
        <taxon>Neognathae</taxon>
        <taxon>Neoaves</taxon>
        <taxon>Telluraves</taxon>
        <taxon>Australaves</taxon>
        <taxon>Passeriformes</taxon>
        <taxon>Thamnophilidae</taxon>
        <taxon>Willisornis</taxon>
    </lineage>
</organism>
<keyword evidence="2" id="KW-1185">Reference proteome</keyword>
<dbReference type="EMBL" id="WHWB01034091">
    <property type="protein sequence ID" value="KAJ7413988.1"/>
    <property type="molecule type" value="Genomic_DNA"/>
</dbReference>
<proteinExistence type="predicted"/>
<evidence type="ECO:0000313" key="2">
    <source>
        <dbReference type="Proteomes" id="UP001145742"/>
    </source>
</evidence>